<reference evidence="7 8" key="1">
    <citation type="submission" date="2016-04" db="EMBL/GenBank/DDBJ databases">
        <title>Peptidophaga gingivicola gen. nov., sp. nov., isolated from human subgingival plaque.</title>
        <authorList>
            <person name="Beall C.J."/>
            <person name="Mokrzan E.M."/>
            <person name="Griffen A.L."/>
            <person name="Leys E.J."/>
        </authorList>
    </citation>
    <scope>NUCLEOTIDE SEQUENCE [LARGE SCALE GENOMIC DNA]</scope>
    <source>
        <strain evidence="7 8">BA112</strain>
    </source>
</reference>
<evidence type="ECO:0000256" key="1">
    <source>
        <dbReference type="ARBA" id="ARBA00011063"/>
    </source>
</evidence>
<dbReference type="PANTHER" id="PTHR11717">
    <property type="entry name" value="LOW MOLECULAR WEIGHT PROTEIN TYROSINE PHOSPHATASE"/>
    <property type="match status" value="1"/>
</dbReference>
<proteinExistence type="inferred from homology"/>
<dbReference type="AlphaFoldDB" id="A0A179B2Z4"/>
<keyword evidence="4" id="KW-0904">Protein phosphatase</keyword>
<evidence type="ECO:0000256" key="3">
    <source>
        <dbReference type="ARBA" id="ARBA00022801"/>
    </source>
</evidence>
<protein>
    <recommendedName>
        <fullName evidence="2">protein-tyrosine-phosphatase</fullName>
        <ecNumber evidence="2">3.1.3.48</ecNumber>
    </recommendedName>
</protein>
<comment type="caution">
    <text evidence="7">The sequence shown here is derived from an EMBL/GenBank/DDBJ whole genome shotgun (WGS) entry which is preliminary data.</text>
</comment>
<dbReference type="InterPro" id="IPR050438">
    <property type="entry name" value="LMW_PTPase"/>
</dbReference>
<feature type="domain" description="Phosphotyrosine protein phosphatase I" evidence="6">
    <location>
        <begin position="13"/>
        <end position="193"/>
    </location>
</feature>
<dbReference type="RefSeq" id="WP_082903012.1">
    <property type="nucleotide sequence ID" value="NZ_LVZK01000001.1"/>
</dbReference>
<gene>
    <name evidence="7" type="ORF">A4H34_02445</name>
</gene>
<evidence type="ECO:0000313" key="8">
    <source>
        <dbReference type="Proteomes" id="UP000078368"/>
    </source>
</evidence>
<dbReference type="Pfam" id="PF01451">
    <property type="entry name" value="LMWPc"/>
    <property type="match status" value="1"/>
</dbReference>
<dbReference type="InterPro" id="IPR017867">
    <property type="entry name" value="Tyr_phospatase_low_mol_wt"/>
</dbReference>
<dbReference type="SUPFAM" id="SSF52788">
    <property type="entry name" value="Phosphotyrosine protein phosphatases I"/>
    <property type="match status" value="1"/>
</dbReference>
<feature type="active site" evidence="5">
    <location>
        <position position="19"/>
    </location>
</feature>
<evidence type="ECO:0000313" key="7">
    <source>
        <dbReference type="EMBL" id="OAP86057.1"/>
    </source>
</evidence>
<dbReference type="InterPro" id="IPR023485">
    <property type="entry name" value="Ptyr_pPase"/>
</dbReference>
<dbReference type="InterPro" id="IPR036196">
    <property type="entry name" value="Ptyr_pPase_sf"/>
</dbReference>
<sequence>MPTKIQRQLAANPQILVVCTGNICRSPIGEVVLRNRIEGAGLAYGVASCGVSDEERGNPIYPPAARVLREAGYAVPVRSAHRATRRELAESGLILAMTTGHARALRRMCADAGVDGARIHLWREFDGAGPGVAPDGCFGPGGALADGKETRGRSEFYYSSGRWDVADPWGGGPEEYDRTLAQVEAGADGLIAELTRG</sequence>
<dbReference type="EC" id="3.1.3.48" evidence="2"/>
<dbReference type="PANTHER" id="PTHR11717:SF7">
    <property type="entry name" value="LOW MOLECULAR WEIGHT PHOSPHOTYROSINE PROTEIN PHOSPHATASE"/>
    <property type="match status" value="1"/>
</dbReference>
<organism evidence="7 8">
    <name type="scientific">Peptidiphaga gingivicola</name>
    <dbReference type="NCBI Taxonomy" id="2741497"/>
    <lineage>
        <taxon>Bacteria</taxon>
        <taxon>Bacillati</taxon>
        <taxon>Actinomycetota</taxon>
        <taxon>Actinomycetes</taxon>
        <taxon>Actinomycetales</taxon>
        <taxon>Actinomycetaceae</taxon>
        <taxon>Peptidiphaga</taxon>
    </lineage>
</organism>
<evidence type="ECO:0000256" key="5">
    <source>
        <dbReference type="PIRSR" id="PIRSR617867-1"/>
    </source>
</evidence>
<comment type="similarity">
    <text evidence="1">Belongs to the low molecular weight phosphotyrosine protein phosphatase family.</text>
</comment>
<evidence type="ECO:0000259" key="6">
    <source>
        <dbReference type="SMART" id="SM00226"/>
    </source>
</evidence>
<keyword evidence="8" id="KW-1185">Reference proteome</keyword>
<dbReference type="GO" id="GO:0004725">
    <property type="term" value="F:protein tyrosine phosphatase activity"/>
    <property type="evidence" value="ECO:0007669"/>
    <property type="project" value="UniProtKB-EC"/>
</dbReference>
<dbReference type="STRING" id="1823756.A4H34_02445"/>
<evidence type="ECO:0000256" key="4">
    <source>
        <dbReference type="ARBA" id="ARBA00022912"/>
    </source>
</evidence>
<evidence type="ECO:0000256" key="2">
    <source>
        <dbReference type="ARBA" id="ARBA00013064"/>
    </source>
</evidence>
<dbReference type="CDD" id="cd16343">
    <property type="entry name" value="LMWPTP"/>
    <property type="match status" value="1"/>
</dbReference>
<name>A0A179B2Z4_9ACTO</name>
<dbReference type="Gene3D" id="3.40.50.2300">
    <property type="match status" value="1"/>
</dbReference>
<accession>A0A179B2Z4</accession>
<dbReference type="PRINTS" id="PR00719">
    <property type="entry name" value="LMWPTPASE"/>
</dbReference>
<dbReference type="OrthoDB" id="9784339at2"/>
<dbReference type="Proteomes" id="UP000078368">
    <property type="component" value="Unassembled WGS sequence"/>
</dbReference>
<feature type="active site" evidence="5">
    <location>
        <position position="25"/>
    </location>
</feature>
<dbReference type="SMART" id="SM00226">
    <property type="entry name" value="LMWPc"/>
    <property type="match status" value="1"/>
</dbReference>
<keyword evidence="3" id="KW-0378">Hydrolase</keyword>
<dbReference type="EMBL" id="LVZK01000001">
    <property type="protein sequence ID" value="OAP86057.1"/>
    <property type="molecule type" value="Genomic_DNA"/>
</dbReference>